<organism evidence="1 2">
    <name type="scientific">Candidatus Methylobacter titanis</name>
    <dbReference type="NCBI Taxonomy" id="3053457"/>
    <lineage>
        <taxon>Bacteria</taxon>
        <taxon>Pseudomonadati</taxon>
        <taxon>Pseudomonadota</taxon>
        <taxon>Gammaproteobacteria</taxon>
        <taxon>Methylococcales</taxon>
        <taxon>Methylococcaceae</taxon>
        <taxon>Methylobacter</taxon>
    </lineage>
</organism>
<accession>A0AA43Q4G2</accession>
<sequence length="102" mass="11331">MTGLLADFKAKRIEIGTKELAEALGIKDSAVRMVCTGHYPNPTPILNQFARQFINVVPCPHAGRVLERSECRSRSTAPRPFGGAAKLAWWEACQHCEHKEIT</sequence>
<evidence type="ECO:0000313" key="1">
    <source>
        <dbReference type="EMBL" id="MDI1231366.1"/>
    </source>
</evidence>
<dbReference type="EMBL" id="JAQSDF010000027">
    <property type="protein sequence ID" value="MDI1231366.1"/>
    <property type="molecule type" value="Genomic_DNA"/>
</dbReference>
<dbReference type="AlphaFoldDB" id="A0AA43Q4G2"/>
<evidence type="ECO:0000313" key="2">
    <source>
        <dbReference type="Proteomes" id="UP001160519"/>
    </source>
</evidence>
<comment type="caution">
    <text evidence="1">The sequence shown here is derived from an EMBL/GenBank/DDBJ whole genome shotgun (WGS) entry which is preliminary data.</text>
</comment>
<dbReference type="Proteomes" id="UP001160519">
    <property type="component" value="Unassembled WGS sequence"/>
</dbReference>
<reference evidence="1" key="1">
    <citation type="submission" date="2023-01" db="EMBL/GenBank/DDBJ databases">
        <title>Biogeochemical cycle of methane in antarctic sediments.</title>
        <authorList>
            <person name="Roldan D.M."/>
            <person name="Menes R.J."/>
        </authorList>
    </citation>
    <scope>NUCLEOTIDE SEQUENCE [LARGE SCALE GENOMIC DNA]</scope>
    <source>
        <strain evidence="1">K-2018 MAG008</strain>
    </source>
</reference>
<keyword evidence="2" id="KW-1185">Reference proteome</keyword>
<gene>
    <name evidence="1" type="ORF">PSU93_09475</name>
</gene>
<name>A0AA43Q4G2_9GAMM</name>
<protein>
    <submittedName>
        <fullName evidence="1">Uncharacterized protein</fullName>
    </submittedName>
</protein>
<proteinExistence type="predicted"/>